<dbReference type="PaxDb" id="2850-Phatr34520"/>
<accession>B7FV25</accession>
<proteinExistence type="predicted"/>
<dbReference type="EMBL" id="CM000608">
    <property type="protein sequence ID" value="EEC49767.1"/>
    <property type="molecule type" value="Genomic_DNA"/>
</dbReference>
<feature type="compositionally biased region" description="Low complexity" evidence="1">
    <location>
        <begin position="162"/>
        <end position="174"/>
    </location>
</feature>
<feature type="region of interest" description="Disordered" evidence="1">
    <location>
        <begin position="763"/>
        <end position="824"/>
    </location>
</feature>
<name>B7FV25_PHATC</name>
<keyword evidence="4" id="KW-1185">Reference proteome</keyword>
<keyword evidence="2" id="KW-0732">Signal</keyword>
<feature type="region of interest" description="Disordered" evidence="1">
    <location>
        <begin position="437"/>
        <end position="462"/>
    </location>
</feature>
<feature type="compositionally biased region" description="Low complexity" evidence="1">
    <location>
        <begin position="89"/>
        <end position="102"/>
    </location>
</feature>
<dbReference type="InParanoid" id="B7FV25"/>
<feature type="region of interest" description="Disordered" evidence="1">
    <location>
        <begin position="115"/>
        <end position="207"/>
    </location>
</feature>
<feature type="compositionally biased region" description="Polar residues" evidence="1">
    <location>
        <begin position="437"/>
        <end position="447"/>
    </location>
</feature>
<feature type="region of interest" description="Disordered" evidence="1">
    <location>
        <begin position="50"/>
        <end position="103"/>
    </location>
</feature>
<gene>
    <name evidence="3" type="ORF">PHATRDRAFT_34520</name>
</gene>
<reference evidence="4" key="2">
    <citation type="submission" date="2008-08" db="EMBL/GenBank/DDBJ databases">
        <authorList>
            <consortium name="Diatom Consortium"/>
            <person name="Grigoriev I."/>
            <person name="Grimwood J."/>
            <person name="Kuo A."/>
            <person name="Otillar R.P."/>
            <person name="Salamov A."/>
            <person name="Detter J.C."/>
            <person name="Lindquist E."/>
            <person name="Shapiro H."/>
            <person name="Lucas S."/>
            <person name="Glavina del Rio T."/>
            <person name="Pitluck S."/>
            <person name="Rokhsar D."/>
            <person name="Bowler C."/>
        </authorList>
    </citation>
    <scope>GENOME REANNOTATION</scope>
    <source>
        <strain evidence="4">CCAP 1055/1</strain>
    </source>
</reference>
<evidence type="ECO:0000256" key="1">
    <source>
        <dbReference type="SAM" id="MobiDB-lite"/>
    </source>
</evidence>
<reference evidence="3 4" key="1">
    <citation type="journal article" date="2008" name="Nature">
        <title>The Phaeodactylum genome reveals the evolutionary history of diatom genomes.</title>
        <authorList>
            <person name="Bowler C."/>
            <person name="Allen A.E."/>
            <person name="Badger J.H."/>
            <person name="Grimwood J."/>
            <person name="Jabbari K."/>
            <person name="Kuo A."/>
            <person name="Maheswari U."/>
            <person name="Martens C."/>
            <person name="Maumus F."/>
            <person name="Otillar R.P."/>
            <person name="Rayko E."/>
            <person name="Salamov A."/>
            <person name="Vandepoele K."/>
            <person name="Beszteri B."/>
            <person name="Gruber A."/>
            <person name="Heijde M."/>
            <person name="Katinka M."/>
            <person name="Mock T."/>
            <person name="Valentin K."/>
            <person name="Verret F."/>
            <person name="Berges J.A."/>
            <person name="Brownlee C."/>
            <person name="Cadoret J.P."/>
            <person name="Chiovitti A."/>
            <person name="Choi C.J."/>
            <person name="Coesel S."/>
            <person name="De Martino A."/>
            <person name="Detter J.C."/>
            <person name="Durkin C."/>
            <person name="Falciatore A."/>
            <person name="Fournet J."/>
            <person name="Haruta M."/>
            <person name="Huysman M.J."/>
            <person name="Jenkins B.D."/>
            <person name="Jiroutova K."/>
            <person name="Jorgensen R.E."/>
            <person name="Joubert Y."/>
            <person name="Kaplan A."/>
            <person name="Kroger N."/>
            <person name="Kroth P.G."/>
            <person name="La Roche J."/>
            <person name="Lindquist E."/>
            <person name="Lommer M."/>
            <person name="Martin-Jezequel V."/>
            <person name="Lopez P.J."/>
            <person name="Lucas S."/>
            <person name="Mangogna M."/>
            <person name="McGinnis K."/>
            <person name="Medlin L.K."/>
            <person name="Montsant A."/>
            <person name="Oudot-Le Secq M.P."/>
            <person name="Napoli C."/>
            <person name="Obornik M."/>
            <person name="Parker M.S."/>
            <person name="Petit J.L."/>
            <person name="Porcel B.M."/>
            <person name="Poulsen N."/>
            <person name="Robison M."/>
            <person name="Rychlewski L."/>
            <person name="Rynearson T.A."/>
            <person name="Schmutz J."/>
            <person name="Shapiro H."/>
            <person name="Siaut M."/>
            <person name="Stanley M."/>
            <person name="Sussman M.R."/>
            <person name="Taylor A.R."/>
            <person name="Vardi A."/>
            <person name="von Dassow P."/>
            <person name="Vyverman W."/>
            <person name="Willis A."/>
            <person name="Wyrwicz L.S."/>
            <person name="Rokhsar D.S."/>
            <person name="Weissenbach J."/>
            <person name="Armbrust E.V."/>
            <person name="Green B.R."/>
            <person name="Van de Peer Y."/>
            <person name="Grigoriev I.V."/>
        </authorList>
    </citation>
    <scope>NUCLEOTIDE SEQUENCE [LARGE SCALE GENOMIC DNA]</scope>
    <source>
        <strain evidence="3 4">CCAP 1055/1</strain>
    </source>
</reference>
<feature type="compositionally biased region" description="Polar residues" evidence="1">
    <location>
        <begin position="60"/>
        <end position="79"/>
    </location>
</feature>
<feature type="compositionally biased region" description="Polar residues" evidence="1">
    <location>
        <begin position="607"/>
        <end position="616"/>
    </location>
</feature>
<evidence type="ECO:0000313" key="4">
    <source>
        <dbReference type="Proteomes" id="UP000000759"/>
    </source>
</evidence>
<evidence type="ECO:0000256" key="2">
    <source>
        <dbReference type="SAM" id="SignalP"/>
    </source>
</evidence>
<protein>
    <submittedName>
        <fullName evidence="3">Uncharacterized protein</fullName>
    </submittedName>
</protein>
<dbReference type="KEGG" id="pti:PHATRDRAFT_34520"/>
<feature type="region of interest" description="Disordered" evidence="1">
    <location>
        <begin position="599"/>
        <end position="643"/>
    </location>
</feature>
<dbReference type="HOGENOM" id="CLU_362693_0_0_1"/>
<sequence>MKRPRLRSVWGVGCLLFVGGSAAEATRRSWTQRQPFRWIVNNPSKLNFTSSPAMGVPSPRSKSSTVVPTRVPANSSSRVPTRWPTTRFGGSTSAPTGSTTRGLTLRPSMAPMALPTTHGTLTGPTETPSGLLRTSPMWPSPVPVHSPRRDRSPITTRMLGIPTSTSPVTPTAVSIFPSRPAGSSSRKPVEENSNDATGRPSLGPSRTLSIPMAFSTDLQLVQYNFSGPQNIVETLEFAWQGYLTAILSRYYRDREGVQFTGVDLDVRQGRQRRFLWQSNIRPTRRLQKLVGNATILSFEANGTAVLLVDASTQDANSIVASTNSFLRTAVTMENLQQALVDVNENLVTVSSVSVPNATGVPEPDRDDGPTTVETVFGLFIAAAAMLGLAYTCRVICQNHKERQARAKKLMARPMVLPNAPPSLAYQPRPMPRQTLVTPNQSGNNDDTLSIPGIPSTETSDGDRFARELQEAASLDRAVWEEKQYDNSNGVTAPFTRVPESTGKLQVSSSFPYGDEAVGNFESMVHQQGGFELTPQVGMLGSNARSAPPMNGDDILDVPDFEAFGDTNTGPELRQFSASDRMLSGGNQKTRGLQMFSFTDRPGDATVGDSTITSRDPSLTAIPESPSLSSWSPKDNEDDEDTNVSDISHTNAMLQEVERLSMFVRQYEKEKEARKSSQFLVDTSSTGNAPVQRTQTRAFTEIESLKDVSFSPGDEDSKRRLGIGQYSVQEKIPGPLVDDDGEPRGTLETANALQYPSLAAATLGNTGTPLEHRDGSIEKGSLPGLRTAVQQERRFGLPRPNVRSRSGRFSTDRTGRTQAEKRPSP</sequence>
<dbReference type="Proteomes" id="UP000000759">
    <property type="component" value="Chromosome 5"/>
</dbReference>
<feature type="chain" id="PRO_5002855480" evidence="2">
    <location>
        <begin position="23"/>
        <end position="824"/>
    </location>
</feature>
<organism evidence="3 4">
    <name type="scientific">Phaeodactylum tricornutum (strain CCAP 1055/1)</name>
    <dbReference type="NCBI Taxonomy" id="556484"/>
    <lineage>
        <taxon>Eukaryota</taxon>
        <taxon>Sar</taxon>
        <taxon>Stramenopiles</taxon>
        <taxon>Ochrophyta</taxon>
        <taxon>Bacillariophyta</taxon>
        <taxon>Bacillariophyceae</taxon>
        <taxon>Bacillariophycidae</taxon>
        <taxon>Naviculales</taxon>
        <taxon>Phaeodactylaceae</taxon>
        <taxon>Phaeodactylum</taxon>
    </lineage>
</organism>
<feature type="compositionally biased region" description="Low complexity" evidence="1">
    <location>
        <begin position="115"/>
        <end position="128"/>
    </location>
</feature>
<dbReference type="RefSeq" id="XP_002179069.1">
    <property type="nucleotide sequence ID" value="XM_002179033.1"/>
</dbReference>
<feature type="compositionally biased region" description="Basic and acidic residues" evidence="1">
    <location>
        <begin position="809"/>
        <end position="824"/>
    </location>
</feature>
<evidence type="ECO:0000313" key="3">
    <source>
        <dbReference type="EMBL" id="EEC49767.1"/>
    </source>
</evidence>
<dbReference type="GeneID" id="7199637"/>
<dbReference type="AlphaFoldDB" id="B7FV25"/>
<feature type="signal peptide" evidence="2">
    <location>
        <begin position="1"/>
        <end position="22"/>
    </location>
</feature>